<dbReference type="InterPro" id="IPR006034">
    <property type="entry name" value="Asparaginase/glutaminase-like"/>
</dbReference>
<accession>A0A432JK74</accession>
<dbReference type="PIRSF" id="PIRSF001220">
    <property type="entry name" value="L-ASNase_gatD"/>
    <property type="match status" value="1"/>
</dbReference>
<protein>
    <recommendedName>
        <fullName evidence="1">L-asparaginase N-terminal domain-containing protein</fullName>
    </recommendedName>
</protein>
<dbReference type="InterPro" id="IPR027474">
    <property type="entry name" value="L-asparaginase_N"/>
</dbReference>
<name>A0A432JK74_9GAMM</name>
<organism evidence="2">
    <name type="scientific">Billgrantia gudaonensis</name>
    <dbReference type="NCBI Taxonomy" id="376427"/>
    <lineage>
        <taxon>Bacteria</taxon>
        <taxon>Pseudomonadati</taxon>
        <taxon>Pseudomonadota</taxon>
        <taxon>Gammaproteobacteria</taxon>
        <taxon>Oceanospirillales</taxon>
        <taxon>Halomonadaceae</taxon>
        <taxon>Billgrantia</taxon>
    </lineage>
</organism>
<evidence type="ECO:0000313" key="2">
    <source>
        <dbReference type="EMBL" id="RUA23009.1"/>
    </source>
</evidence>
<gene>
    <name evidence="2" type="ORF">DSL92_01680</name>
</gene>
<dbReference type="AlphaFoldDB" id="A0A432JK74"/>
<dbReference type="InterPro" id="IPR037152">
    <property type="entry name" value="L-asparaginase_N_sf"/>
</dbReference>
<dbReference type="EMBL" id="RXHI01000004">
    <property type="protein sequence ID" value="RUA23009.1"/>
    <property type="molecule type" value="Genomic_DNA"/>
</dbReference>
<dbReference type="InterPro" id="IPR036152">
    <property type="entry name" value="Asp/glu_Ase-like_sf"/>
</dbReference>
<dbReference type="PIRSF" id="PIRSF500176">
    <property type="entry name" value="L_ASNase"/>
    <property type="match status" value="1"/>
</dbReference>
<comment type="caution">
    <text evidence="2">The sequence shown here is derived from an EMBL/GenBank/DDBJ whole genome shotgun (WGS) entry which is preliminary data.</text>
</comment>
<dbReference type="PROSITE" id="PS51732">
    <property type="entry name" value="ASN_GLN_ASE_3"/>
    <property type="match status" value="1"/>
</dbReference>
<evidence type="ECO:0000259" key="1">
    <source>
        <dbReference type="Pfam" id="PF00710"/>
    </source>
</evidence>
<dbReference type="SUPFAM" id="SSF53774">
    <property type="entry name" value="Glutaminase/Asparaginase"/>
    <property type="match status" value="1"/>
</dbReference>
<dbReference type="GO" id="GO:0004067">
    <property type="term" value="F:asparaginase activity"/>
    <property type="evidence" value="ECO:0007669"/>
    <property type="project" value="UniProtKB-UniRule"/>
</dbReference>
<reference evidence="2" key="1">
    <citation type="submission" date="2018-12" db="EMBL/GenBank/DDBJ databases">
        <authorList>
            <person name="Jadhav K."/>
            <person name="Kushwaha B."/>
            <person name="Jadhav I."/>
        </authorList>
    </citation>
    <scope>NUCLEOTIDE SEQUENCE [LARGE SCALE GENOMIC DNA]</scope>
    <source>
        <strain evidence="2">SBS 10</strain>
    </source>
</reference>
<feature type="domain" description="L-asparaginase N-terminal" evidence="1">
    <location>
        <begin position="2"/>
        <end position="45"/>
    </location>
</feature>
<dbReference type="Gene3D" id="3.40.50.1170">
    <property type="entry name" value="L-asparaginase, N-terminal domain"/>
    <property type="match status" value="1"/>
</dbReference>
<proteinExistence type="predicted"/>
<sequence length="80" mass="9427">MIIVHGTDTIEETSYFLHLVIQSSKPVVLTLRDAPRHLLDSDGPQKPVRRSRRGDYGRLQRLSWYSARYTARWMYARSSY</sequence>
<dbReference type="Pfam" id="PF00710">
    <property type="entry name" value="Asparaginase"/>
    <property type="match status" value="1"/>
</dbReference>